<sequence length="225" mass="26081">MAPINFYYVTPSAPCRAVIFTAKALGVELNMKYLSLFKGHHKTESFAKLNPHQTVPTIVDDGFILWESRAIQKFLFNKYANDEMDAIYPKDVRKRAVVDRYLFFDATVVQPPIRAVLRAMKFGKRNPTETEKMKLFDTLDKVNELCFKDDELFLNGDQATLADFAMAASITTLLLLDFNLSRWQGIEKYVRNLMETEWYNSQGDDFDNAIRDWTEEFKERGLCAN</sequence>
<dbReference type="SFLD" id="SFLDG00358">
    <property type="entry name" value="Main_(cytGST)"/>
    <property type="match status" value="1"/>
</dbReference>
<dbReference type="SUPFAM" id="SSF47616">
    <property type="entry name" value="GST C-terminal domain-like"/>
    <property type="match status" value="1"/>
</dbReference>
<comment type="caution">
    <text evidence="4">The sequence shown here is derived from an EMBL/GenBank/DDBJ whole genome shotgun (WGS) entry which is preliminary data.</text>
</comment>
<dbReference type="Proteomes" id="UP000549394">
    <property type="component" value="Unassembled WGS sequence"/>
</dbReference>
<dbReference type="Gene3D" id="1.20.1050.10">
    <property type="match status" value="1"/>
</dbReference>
<dbReference type="SUPFAM" id="SSF52833">
    <property type="entry name" value="Thioredoxin-like"/>
    <property type="match status" value="1"/>
</dbReference>
<dbReference type="PANTHER" id="PTHR43969:SF7">
    <property type="entry name" value="GST-CONTAINING FLYWCH ZINC-FINGER PROTEIN"/>
    <property type="match status" value="1"/>
</dbReference>
<dbReference type="InterPro" id="IPR004045">
    <property type="entry name" value="Glutathione_S-Trfase_N"/>
</dbReference>
<dbReference type="Pfam" id="PF00043">
    <property type="entry name" value="GST_C"/>
    <property type="match status" value="1"/>
</dbReference>
<dbReference type="FunFam" id="3.40.30.10:FF:000034">
    <property type="entry name" value="glutathione S-transferase 1"/>
    <property type="match status" value="1"/>
</dbReference>
<dbReference type="InterPro" id="IPR036282">
    <property type="entry name" value="Glutathione-S-Trfase_C_sf"/>
</dbReference>
<feature type="domain" description="GST N-terminal" evidence="2">
    <location>
        <begin position="2"/>
        <end position="83"/>
    </location>
</feature>
<proteinExistence type="inferred from homology"/>
<accession>A0A7I8VCS1</accession>
<evidence type="ECO:0000259" key="3">
    <source>
        <dbReference type="PROSITE" id="PS50405"/>
    </source>
</evidence>
<dbReference type="InterPro" id="IPR010987">
    <property type="entry name" value="Glutathione-S-Trfase_C-like"/>
</dbReference>
<keyword evidence="5" id="KW-1185">Reference proteome</keyword>
<dbReference type="GO" id="GO:0004364">
    <property type="term" value="F:glutathione transferase activity"/>
    <property type="evidence" value="ECO:0007669"/>
    <property type="project" value="TreeGrafter"/>
</dbReference>
<dbReference type="InterPro" id="IPR004046">
    <property type="entry name" value="GST_C"/>
</dbReference>
<evidence type="ECO:0000313" key="5">
    <source>
        <dbReference type="Proteomes" id="UP000549394"/>
    </source>
</evidence>
<evidence type="ECO:0000313" key="4">
    <source>
        <dbReference type="EMBL" id="CAD5114141.1"/>
    </source>
</evidence>
<reference evidence="4 5" key="1">
    <citation type="submission" date="2020-08" db="EMBL/GenBank/DDBJ databases">
        <authorList>
            <person name="Hejnol A."/>
        </authorList>
    </citation>
    <scope>NUCLEOTIDE SEQUENCE [LARGE SCALE GENOMIC DNA]</scope>
</reference>
<name>A0A7I8VCS1_9ANNE</name>
<feature type="domain" description="GST C-terminal" evidence="3">
    <location>
        <begin position="91"/>
        <end position="222"/>
    </location>
</feature>
<dbReference type="CDD" id="cd03045">
    <property type="entry name" value="GST_N_Delta_Epsilon"/>
    <property type="match status" value="1"/>
</dbReference>
<dbReference type="Pfam" id="PF02798">
    <property type="entry name" value="GST_N"/>
    <property type="match status" value="1"/>
</dbReference>
<protein>
    <submittedName>
        <fullName evidence="4">DgyrCDS3287</fullName>
    </submittedName>
</protein>
<dbReference type="GO" id="GO:0006749">
    <property type="term" value="P:glutathione metabolic process"/>
    <property type="evidence" value="ECO:0007669"/>
    <property type="project" value="TreeGrafter"/>
</dbReference>
<gene>
    <name evidence="4" type="ORF">DGYR_LOCUS3020</name>
</gene>
<dbReference type="OrthoDB" id="2309723at2759"/>
<dbReference type="InterPro" id="IPR040079">
    <property type="entry name" value="Glutathione_S-Trfase"/>
</dbReference>
<dbReference type="InterPro" id="IPR036249">
    <property type="entry name" value="Thioredoxin-like_sf"/>
</dbReference>
<comment type="similarity">
    <text evidence="1">Belongs to the GST superfamily.</text>
</comment>
<evidence type="ECO:0000256" key="1">
    <source>
        <dbReference type="RuleBase" id="RU003494"/>
    </source>
</evidence>
<dbReference type="Gene3D" id="3.40.30.10">
    <property type="entry name" value="Glutaredoxin"/>
    <property type="match status" value="1"/>
</dbReference>
<organism evidence="4 5">
    <name type="scientific">Dimorphilus gyrociliatus</name>
    <dbReference type="NCBI Taxonomy" id="2664684"/>
    <lineage>
        <taxon>Eukaryota</taxon>
        <taxon>Metazoa</taxon>
        <taxon>Spiralia</taxon>
        <taxon>Lophotrochozoa</taxon>
        <taxon>Annelida</taxon>
        <taxon>Polychaeta</taxon>
        <taxon>Polychaeta incertae sedis</taxon>
        <taxon>Dinophilidae</taxon>
        <taxon>Dimorphilus</taxon>
    </lineage>
</organism>
<dbReference type="EMBL" id="CAJFCJ010000005">
    <property type="protein sequence ID" value="CAD5114141.1"/>
    <property type="molecule type" value="Genomic_DNA"/>
</dbReference>
<dbReference type="PANTHER" id="PTHR43969">
    <property type="entry name" value="GLUTATHIONE S TRANSFERASE D10, ISOFORM A-RELATED"/>
    <property type="match status" value="1"/>
</dbReference>
<dbReference type="SFLD" id="SFLDS00019">
    <property type="entry name" value="Glutathione_Transferase_(cytos"/>
    <property type="match status" value="1"/>
</dbReference>
<evidence type="ECO:0000259" key="2">
    <source>
        <dbReference type="PROSITE" id="PS50404"/>
    </source>
</evidence>
<dbReference type="PROSITE" id="PS50405">
    <property type="entry name" value="GST_CTER"/>
    <property type="match status" value="1"/>
</dbReference>
<dbReference type="AlphaFoldDB" id="A0A7I8VCS1"/>
<dbReference type="PROSITE" id="PS50404">
    <property type="entry name" value="GST_NTER"/>
    <property type="match status" value="1"/>
</dbReference>